<dbReference type="RefSeq" id="WP_145804706.1">
    <property type="nucleotide sequence ID" value="NZ_VIVK01000001.1"/>
</dbReference>
<keyword evidence="1" id="KW-0732">Signal</keyword>
<evidence type="ECO:0000313" key="3">
    <source>
        <dbReference type="Proteomes" id="UP000318380"/>
    </source>
</evidence>
<protein>
    <recommendedName>
        <fullName evidence="4">DUF4352 domain-containing protein</fullName>
    </recommendedName>
</protein>
<evidence type="ECO:0008006" key="4">
    <source>
        <dbReference type="Google" id="ProtNLM"/>
    </source>
</evidence>
<gene>
    <name evidence="2" type="ORF">FB561_1685</name>
</gene>
<dbReference type="Gene3D" id="2.60.40.1240">
    <property type="match status" value="1"/>
</dbReference>
<dbReference type="EMBL" id="VIVK01000001">
    <property type="protein sequence ID" value="TWD80602.1"/>
    <property type="molecule type" value="Genomic_DNA"/>
</dbReference>
<dbReference type="OrthoDB" id="3822399at2"/>
<evidence type="ECO:0000256" key="1">
    <source>
        <dbReference type="ARBA" id="ARBA00022729"/>
    </source>
</evidence>
<keyword evidence="3" id="KW-1185">Reference proteome</keyword>
<dbReference type="AlphaFoldDB" id="A0A561BP88"/>
<dbReference type="Proteomes" id="UP000318380">
    <property type="component" value="Unassembled WGS sequence"/>
</dbReference>
<reference evidence="2 3" key="1">
    <citation type="submission" date="2019-06" db="EMBL/GenBank/DDBJ databases">
        <title>Sequencing the genomes of 1000 actinobacteria strains.</title>
        <authorList>
            <person name="Klenk H.-P."/>
        </authorList>
    </citation>
    <scope>NUCLEOTIDE SEQUENCE [LARGE SCALE GENOMIC DNA]</scope>
    <source>
        <strain evidence="2 3">DSM 24683</strain>
    </source>
</reference>
<evidence type="ECO:0000313" key="2">
    <source>
        <dbReference type="EMBL" id="TWD80602.1"/>
    </source>
</evidence>
<organism evidence="2 3">
    <name type="scientific">Kribbella amoyensis</name>
    <dbReference type="NCBI Taxonomy" id="996641"/>
    <lineage>
        <taxon>Bacteria</taxon>
        <taxon>Bacillati</taxon>
        <taxon>Actinomycetota</taxon>
        <taxon>Actinomycetes</taxon>
        <taxon>Propionibacteriales</taxon>
        <taxon>Kribbellaceae</taxon>
        <taxon>Kribbella</taxon>
    </lineage>
</organism>
<sequence>MKVYRPATVAIGVVLVLLGGIVRLGDPDAVFEDPSRIVTHGAIGEDVAYGDSQVTVTRVAFTKSFIPRDSSDAKVVQTKGVFVAVEYDVVRGADDPGSTNVSLKTEAGSVYRPVTEGIDSGIPFPAAGFAQTGGFVFEVNPSDLAGLTFYVEPVLFFNTLAYDLSIDLGVPSEDIAQRSIERAGEEYLLIKPEIRVAS</sequence>
<dbReference type="InterPro" id="IPR029050">
    <property type="entry name" value="Immunoprotect_excell_Ig-like"/>
</dbReference>
<proteinExistence type="predicted"/>
<comment type="caution">
    <text evidence="2">The sequence shown here is derived from an EMBL/GenBank/DDBJ whole genome shotgun (WGS) entry which is preliminary data.</text>
</comment>
<name>A0A561BP88_9ACTN</name>
<accession>A0A561BP88</accession>